<feature type="chain" id="PRO_5032498546" evidence="1">
    <location>
        <begin position="23"/>
        <end position="46"/>
    </location>
</feature>
<evidence type="ECO:0000313" key="3">
    <source>
        <dbReference type="Proteomes" id="UP000431922"/>
    </source>
</evidence>
<proteinExistence type="predicted"/>
<protein>
    <submittedName>
        <fullName evidence="2">Uncharacterized protein</fullName>
    </submittedName>
</protein>
<comment type="caution">
    <text evidence="2">The sequence shown here is derived from an EMBL/GenBank/DDBJ whole genome shotgun (WGS) entry which is preliminary data.</text>
</comment>
<sequence>MSQALGAEALAAGGLVAAAATAAVEVPADQTVFRSQQFPNRQHGSP</sequence>
<dbReference type="AlphaFoldDB" id="A0A845B2Q4"/>
<dbReference type="EMBL" id="WTYL01000002">
    <property type="protein sequence ID" value="MXP44608.1"/>
    <property type="molecule type" value="Genomic_DNA"/>
</dbReference>
<dbReference type="RefSeq" id="WP_232844020.1">
    <property type="nucleotide sequence ID" value="NZ_WTYL01000002.1"/>
</dbReference>
<keyword evidence="1" id="KW-0732">Signal</keyword>
<evidence type="ECO:0000256" key="1">
    <source>
        <dbReference type="SAM" id="SignalP"/>
    </source>
</evidence>
<name>A0A845B2Q4_9SPHN</name>
<gene>
    <name evidence="2" type="ORF">GRI65_09080</name>
</gene>
<keyword evidence="3" id="KW-1185">Reference proteome</keyword>
<feature type="signal peptide" evidence="1">
    <location>
        <begin position="1"/>
        <end position="22"/>
    </location>
</feature>
<dbReference type="Proteomes" id="UP000431922">
    <property type="component" value="Unassembled WGS sequence"/>
</dbReference>
<reference evidence="2 3" key="1">
    <citation type="submission" date="2019-12" db="EMBL/GenBank/DDBJ databases">
        <title>Genomic-based taxomic classification of the family Erythrobacteraceae.</title>
        <authorList>
            <person name="Xu L."/>
        </authorList>
    </citation>
    <scope>NUCLEOTIDE SEQUENCE [LARGE SCALE GENOMIC DNA]</scope>
    <source>
        <strain evidence="2 3">KCTC 42453</strain>
    </source>
</reference>
<organism evidence="2 3">
    <name type="scientific">Allopontixanthobacter sediminis</name>
    <dbReference type="NCBI Taxonomy" id="1689985"/>
    <lineage>
        <taxon>Bacteria</taxon>
        <taxon>Pseudomonadati</taxon>
        <taxon>Pseudomonadota</taxon>
        <taxon>Alphaproteobacteria</taxon>
        <taxon>Sphingomonadales</taxon>
        <taxon>Erythrobacteraceae</taxon>
        <taxon>Allopontixanthobacter</taxon>
    </lineage>
</organism>
<accession>A0A845B2Q4</accession>
<evidence type="ECO:0000313" key="2">
    <source>
        <dbReference type="EMBL" id="MXP44608.1"/>
    </source>
</evidence>